<proteinExistence type="predicted"/>
<dbReference type="STRING" id="1429043.X474_11255"/>
<gene>
    <name evidence="2" type="ORF">X474_11255</name>
</gene>
<reference evidence="2 3" key="1">
    <citation type="submission" date="2013-11" db="EMBL/GenBank/DDBJ databases">
        <title>Metagenomic analysis of a methanogenic consortium involved in long chain n-alkane degradation.</title>
        <authorList>
            <person name="Davidova I.A."/>
            <person name="Callaghan A.V."/>
            <person name="Wawrik B."/>
            <person name="Pruitt S."/>
            <person name="Marks C."/>
            <person name="Duncan K.E."/>
            <person name="Suflita J.M."/>
        </authorList>
    </citation>
    <scope>NUCLEOTIDE SEQUENCE [LARGE SCALE GENOMIC DNA]</scope>
    <source>
        <strain evidence="2 3">SPR</strain>
    </source>
</reference>
<name>A0A0D2GFZ5_9BACT</name>
<dbReference type="Proteomes" id="UP000032233">
    <property type="component" value="Unassembled WGS sequence"/>
</dbReference>
<protein>
    <submittedName>
        <fullName evidence="2">Uncharacterized protein</fullName>
    </submittedName>
</protein>
<dbReference type="InParanoid" id="A0A0D2GFZ5"/>
<evidence type="ECO:0000313" key="3">
    <source>
        <dbReference type="Proteomes" id="UP000032233"/>
    </source>
</evidence>
<organism evidence="2 3">
    <name type="scientific">Dethiosulfatarculus sandiegensis</name>
    <dbReference type="NCBI Taxonomy" id="1429043"/>
    <lineage>
        <taxon>Bacteria</taxon>
        <taxon>Pseudomonadati</taxon>
        <taxon>Thermodesulfobacteriota</taxon>
        <taxon>Desulfarculia</taxon>
        <taxon>Desulfarculales</taxon>
        <taxon>Desulfarculaceae</taxon>
        <taxon>Dethiosulfatarculus</taxon>
    </lineage>
</organism>
<evidence type="ECO:0000313" key="2">
    <source>
        <dbReference type="EMBL" id="KIX13847.1"/>
    </source>
</evidence>
<feature type="compositionally biased region" description="Basic and acidic residues" evidence="1">
    <location>
        <begin position="66"/>
        <end position="86"/>
    </location>
</feature>
<sequence>MGAKLRFLYAVVCFWLLITALPYPARAEIGSTKPEAIQKEIDRLRIHYTDEHPDIQRLLRHLEKARAQQEAEKARQEQREKLRNQGDEDSEN</sequence>
<comment type="caution">
    <text evidence="2">The sequence shown here is derived from an EMBL/GenBank/DDBJ whole genome shotgun (WGS) entry which is preliminary data.</text>
</comment>
<feature type="region of interest" description="Disordered" evidence="1">
    <location>
        <begin position="66"/>
        <end position="92"/>
    </location>
</feature>
<dbReference type="EMBL" id="AZAC01000014">
    <property type="protein sequence ID" value="KIX13847.1"/>
    <property type="molecule type" value="Genomic_DNA"/>
</dbReference>
<dbReference type="AlphaFoldDB" id="A0A0D2GFZ5"/>
<keyword evidence="3" id="KW-1185">Reference proteome</keyword>
<evidence type="ECO:0000256" key="1">
    <source>
        <dbReference type="SAM" id="MobiDB-lite"/>
    </source>
</evidence>
<accession>A0A0D2GFZ5</accession>